<dbReference type="Proteomes" id="UP000228930">
    <property type="component" value="Unassembled WGS sequence"/>
</dbReference>
<dbReference type="InterPro" id="IPR036852">
    <property type="entry name" value="Peptidase_S8/S53_dom_sf"/>
</dbReference>
<evidence type="ECO:0000313" key="6">
    <source>
        <dbReference type="EMBL" id="PIT04979.1"/>
    </source>
</evidence>
<organism evidence="6 7">
    <name type="scientific">Bradyrhizobium nitroreducens</name>
    <dbReference type="NCBI Taxonomy" id="709803"/>
    <lineage>
        <taxon>Bacteria</taxon>
        <taxon>Pseudomonadati</taxon>
        <taxon>Pseudomonadota</taxon>
        <taxon>Alphaproteobacteria</taxon>
        <taxon>Hyphomicrobiales</taxon>
        <taxon>Nitrobacteraceae</taxon>
        <taxon>Bradyrhizobium</taxon>
    </lineage>
</organism>
<keyword evidence="3" id="KW-0378">Hydrolase</keyword>
<dbReference type="InterPro" id="IPR050131">
    <property type="entry name" value="Peptidase_S8_subtilisin-like"/>
</dbReference>
<sequence length="825" mass="91569">MALRPHLFVPTTDETTRFTSPSTGPRERFNVPARDRAAHAQTLVEQLEAVAPQAIARAKEQRALGLDAGLGIYLRFDSEPNFPLKFESLDVTRSGIQLCNVRTLPDNTMQATVFVPENKLELFLRKIEAYRDENTTPRAEGGIARPKNQDLVESISHIQLAALEALWTEETLPFPDQEAPVTWEVWLRREPRVDHLARLRGYAEHFNLAVGDQVLTFVDRIVVLVRGTAHDLARSVDILGMIAEIRLPKVTAEFFTAMTSIDQQAWIDDLSARLVPPGANTSYVCLLDTGVNRGHPLLTPLVAQTDLHTYKPAWNVDDRYGHGTEMAGLASFGDLTDVLAAQGQVNCTHRIESVKLINPDDPHDSTLYGAVTAESISRVEVTAARNRVFCMSITSTDGRDRGRPSAWSARVDELAAGLDGGPKRLFVISAGNTVADQRRHYPASNFTDSIHDPAQSWNALTIGGYTDKVAIDGTKWPQWQPLAPRGDLAASSCTSATWSRWPFKPDIVMEAGNLASNPTIVDPADLDDLQLLTTAHNFATRLGLITFGDTSAAAALASRYAAMLWSKYPSMRPETVRALMVHFAEWTPAMRARFVNDDGRPDYKTLLRCCGYGVPNLPRLLSSVDNRLTLIAESELEPFFKDGSDIKTREMRPHALPWPIDVLSDLGNTEVVMRVTLSYFIEPSPGGRGWTPRYGYQSHGLRFAVRNPLESTADFERRINKFARDDEYKAPGLSDPGWRFGRLSGLTSVGSLHSDVWHGTAAALAARRHLAVYPTMGWWNKRPHLEAWDRTAHYSLVVTIETPGIETDIYTPVATQIGVPVEIEI</sequence>
<keyword evidence="7" id="KW-1185">Reference proteome</keyword>
<dbReference type="GO" id="GO:0006508">
    <property type="term" value="P:proteolysis"/>
    <property type="evidence" value="ECO:0007669"/>
    <property type="project" value="UniProtKB-KW"/>
</dbReference>
<proteinExistence type="inferred from homology"/>
<gene>
    <name evidence="6" type="ORF">TSA1_32745</name>
</gene>
<dbReference type="CDD" id="cd04847">
    <property type="entry name" value="Peptidases_S8_Subtilisin_like_2"/>
    <property type="match status" value="1"/>
</dbReference>
<dbReference type="AlphaFoldDB" id="A0A2M6UK91"/>
<evidence type="ECO:0000256" key="4">
    <source>
        <dbReference type="ARBA" id="ARBA00022825"/>
    </source>
</evidence>
<dbReference type="PRINTS" id="PR00723">
    <property type="entry name" value="SUBTILISIN"/>
</dbReference>
<evidence type="ECO:0000256" key="2">
    <source>
        <dbReference type="ARBA" id="ARBA00022670"/>
    </source>
</evidence>
<dbReference type="GO" id="GO:0004252">
    <property type="term" value="F:serine-type endopeptidase activity"/>
    <property type="evidence" value="ECO:0007669"/>
    <property type="project" value="InterPro"/>
</dbReference>
<accession>A0A2M6UK91</accession>
<keyword evidence="4" id="KW-0720">Serine protease</keyword>
<dbReference type="PANTHER" id="PTHR43806:SF11">
    <property type="entry name" value="CEREVISIN-RELATED"/>
    <property type="match status" value="1"/>
</dbReference>
<dbReference type="InterPro" id="IPR034074">
    <property type="entry name" value="Y4bN_pept_dom"/>
</dbReference>
<dbReference type="Pfam" id="PF00082">
    <property type="entry name" value="Peptidase_S8"/>
    <property type="match status" value="1"/>
</dbReference>
<comment type="similarity">
    <text evidence="1">Belongs to the peptidase S8 family.</text>
</comment>
<dbReference type="EMBL" id="LFJC01000003">
    <property type="protein sequence ID" value="PIT04979.1"/>
    <property type="molecule type" value="Genomic_DNA"/>
</dbReference>
<dbReference type="Gene3D" id="3.40.50.200">
    <property type="entry name" value="Peptidase S8/S53 domain"/>
    <property type="match status" value="1"/>
</dbReference>
<dbReference type="RefSeq" id="WP_100180092.1">
    <property type="nucleotide sequence ID" value="NZ_LFJC01000003.1"/>
</dbReference>
<name>A0A2M6UK91_9BRAD</name>
<protein>
    <recommendedName>
        <fullName evidence="5">Peptidase S8/S53 domain-containing protein</fullName>
    </recommendedName>
</protein>
<dbReference type="PANTHER" id="PTHR43806">
    <property type="entry name" value="PEPTIDASE S8"/>
    <property type="match status" value="1"/>
</dbReference>
<evidence type="ECO:0000259" key="5">
    <source>
        <dbReference type="Pfam" id="PF00082"/>
    </source>
</evidence>
<evidence type="ECO:0000313" key="7">
    <source>
        <dbReference type="Proteomes" id="UP000228930"/>
    </source>
</evidence>
<dbReference type="InterPro" id="IPR015500">
    <property type="entry name" value="Peptidase_S8_subtilisin-rel"/>
</dbReference>
<feature type="domain" description="Peptidase S8/S53" evidence="5">
    <location>
        <begin position="282"/>
        <end position="613"/>
    </location>
</feature>
<evidence type="ECO:0000256" key="1">
    <source>
        <dbReference type="ARBA" id="ARBA00011073"/>
    </source>
</evidence>
<dbReference type="SUPFAM" id="SSF52743">
    <property type="entry name" value="Subtilisin-like"/>
    <property type="match status" value="1"/>
</dbReference>
<comment type="caution">
    <text evidence="6">The sequence shown here is derived from an EMBL/GenBank/DDBJ whole genome shotgun (WGS) entry which is preliminary data.</text>
</comment>
<dbReference type="InterPro" id="IPR000209">
    <property type="entry name" value="Peptidase_S8/S53_dom"/>
</dbReference>
<reference evidence="6 7" key="1">
    <citation type="submission" date="2015-06" db="EMBL/GenBank/DDBJ databases">
        <title>Comparative genome analysis of nirS-carrying Bradyrhizobium sp. strains.</title>
        <authorList>
            <person name="Ishii S."/>
            <person name="Jang J."/>
            <person name="Nishizawa T."/>
            <person name="Senoo K."/>
        </authorList>
    </citation>
    <scope>NUCLEOTIDE SEQUENCE [LARGE SCALE GENOMIC DNA]</scope>
    <source>
        <strain evidence="6 7">TSA1</strain>
    </source>
</reference>
<keyword evidence="2" id="KW-0645">Protease</keyword>
<evidence type="ECO:0000256" key="3">
    <source>
        <dbReference type="ARBA" id="ARBA00022801"/>
    </source>
</evidence>